<organism evidence="3 4">
    <name type="scientific">Streptomyces rhizosphaericus</name>
    <dbReference type="NCBI Taxonomy" id="114699"/>
    <lineage>
        <taxon>Bacteria</taxon>
        <taxon>Bacillati</taxon>
        <taxon>Actinomycetota</taxon>
        <taxon>Actinomycetes</taxon>
        <taxon>Kitasatosporales</taxon>
        <taxon>Streptomycetaceae</taxon>
        <taxon>Streptomyces</taxon>
        <taxon>Streptomyces violaceusniger group</taxon>
    </lineage>
</organism>
<dbReference type="EMBL" id="JAAIKT010000115">
    <property type="protein sequence ID" value="NEW77377.1"/>
    <property type="molecule type" value="Genomic_DNA"/>
</dbReference>
<dbReference type="SUPFAM" id="SSF52518">
    <property type="entry name" value="Thiamin diphosphate-binding fold (THDP-binding)"/>
    <property type="match status" value="1"/>
</dbReference>
<evidence type="ECO:0000259" key="2">
    <source>
        <dbReference type="Pfam" id="PF02779"/>
    </source>
</evidence>
<dbReference type="PANTHER" id="PTHR43257:SF2">
    <property type="entry name" value="PYRUVATE DEHYDROGENASE E1 COMPONENT SUBUNIT BETA"/>
    <property type="match status" value="1"/>
</dbReference>
<accession>A0A6G4AY35</accession>
<dbReference type="GO" id="GO:0000287">
    <property type="term" value="F:magnesium ion binding"/>
    <property type="evidence" value="ECO:0007669"/>
    <property type="project" value="UniProtKB-ARBA"/>
</dbReference>
<gene>
    <name evidence="3" type="ORF">G4H13_45440</name>
</gene>
<name>A0A6G4AY35_9ACTN</name>
<dbReference type="Gene3D" id="3.40.50.970">
    <property type="match status" value="1"/>
</dbReference>
<evidence type="ECO:0000256" key="1">
    <source>
        <dbReference type="ARBA" id="ARBA00023052"/>
    </source>
</evidence>
<keyword evidence="4" id="KW-1185">Reference proteome</keyword>
<dbReference type="AlphaFoldDB" id="A0A6G4AY35"/>
<protein>
    <recommendedName>
        <fullName evidence="2">Transketolase-like pyrimidine-binding domain-containing protein</fullName>
    </recommendedName>
</protein>
<dbReference type="Pfam" id="PF02779">
    <property type="entry name" value="Transket_pyr"/>
    <property type="match status" value="1"/>
</dbReference>
<feature type="domain" description="Transketolase-like pyrimidine-binding" evidence="2">
    <location>
        <begin position="4"/>
        <end position="100"/>
    </location>
</feature>
<dbReference type="PANTHER" id="PTHR43257">
    <property type="entry name" value="PYRUVATE DEHYDROGENASE E1 COMPONENT BETA SUBUNIT"/>
    <property type="match status" value="1"/>
</dbReference>
<proteinExistence type="predicted"/>
<dbReference type="Proteomes" id="UP000476310">
    <property type="component" value="Unassembled WGS sequence"/>
</dbReference>
<dbReference type="InterPro" id="IPR029061">
    <property type="entry name" value="THDP-binding"/>
</dbReference>
<comment type="caution">
    <text evidence="3">The sequence shown here is derived from an EMBL/GenBank/DDBJ whole genome shotgun (WGS) entry which is preliminary data.</text>
</comment>
<reference evidence="3" key="1">
    <citation type="submission" date="2020-02" db="EMBL/GenBank/DDBJ databases">
        <title>A new Streptomyces sp. for controlling soil-borne diseases.</title>
        <authorList>
            <person name="Li X."/>
            <person name="Tian Y."/>
            <person name="Gao K."/>
        </authorList>
    </citation>
    <scope>NUCLEOTIDE SEQUENCE [LARGE SCALE GENOMIC DNA]</scope>
    <source>
        <strain evidence="3">0250</strain>
    </source>
</reference>
<keyword evidence="1" id="KW-0786">Thiamine pyrophosphate</keyword>
<evidence type="ECO:0000313" key="4">
    <source>
        <dbReference type="Proteomes" id="UP000476310"/>
    </source>
</evidence>
<sequence length="107" mass="11356">MAKVWIRQAISLAIERELAADPNVIVMGEDIAAAGGVFKATAGLMEKFGPERVRDTPISETGFLGAAVGAAMSRLRPVVEIMFMDFLGAAFDQLVTQAAKVRFLSAG</sequence>
<dbReference type="InterPro" id="IPR005475">
    <property type="entry name" value="Transketolase-like_Pyr-bd"/>
</dbReference>
<evidence type="ECO:0000313" key="3">
    <source>
        <dbReference type="EMBL" id="NEW77377.1"/>
    </source>
</evidence>